<evidence type="ECO:0000256" key="3">
    <source>
        <dbReference type="ARBA" id="ARBA00022722"/>
    </source>
</evidence>
<dbReference type="HAMAP" id="MF_00651">
    <property type="entry name" value="Nuclease_YqgF"/>
    <property type="match status" value="1"/>
</dbReference>
<dbReference type="AlphaFoldDB" id="A0A9D1CX29"/>
<dbReference type="EMBL" id="DVFZ01000097">
    <property type="protein sequence ID" value="HIQ83391.1"/>
    <property type="molecule type" value="Genomic_DNA"/>
</dbReference>
<sequence>MRVLCLDVGEKRIGVAVSDPLSITAQGVETIFTKGPERDAMRVRELCGQYLTDRVLIGLPRTLDGVEGYQAQRVREFARRLLLFDLKVRFQDERLTTRSATRALIEGHMRREKRKEVVDMLAATLILQTFLDAGGWPEENTEIPRKKVYTMSEGKEFNMEQDDIVELIDEDGKEVSFEHLMTLEHKGNTYVCLAPVEPDDEIGEDELVILRIDTDEDGNDAYVTIDDEEELDDVFEKYLEIAEADED</sequence>
<dbReference type="CDD" id="cd16964">
    <property type="entry name" value="YqgF"/>
    <property type="match status" value="1"/>
</dbReference>
<dbReference type="SMART" id="SM00732">
    <property type="entry name" value="YqgFc"/>
    <property type="match status" value="1"/>
</dbReference>
<evidence type="ECO:0000256" key="2">
    <source>
        <dbReference type="ARBA" id="ARBA00022517"/>
    </source>
</evidence>
<keyword evidence="3 5" id="KW-0540">Nuclease</keyword>
<dbReference type="InterPro" id="IPR012337">
    <property type="entry name" value="RNaseH-like_sf"/>
</dbReference>
<feature type="domain" description="YqgF/RNase H-like" evidence="6">
    <location>
        <begin position="1"/>
        <end position="100"/>
    </location>
</feature>
<dbReference type="GO" id="GO:0004518">
    <property type="term" value="F:nuclease activity"/>
    <property type="evidence" value="ECO:0007669"/>
    <property type="project" value="UniProtKB-KW"/>
</dbReference>
<dbReference type="Pfam" id="PF03652">
    <property type="entry name" value="RuvX"/>
    <property type="match status" value="1"/>
</dbReference>
<keyword evidence="1 5" id="KW-0963">Cytoplasm</keyword>
<protein>
    <recommendedName>
        <fullName evidence="5">Putative pre-16S rRNA nuclease</fullName>
        <ecNumber evidence="5">3.1.-.-</ecNumber>
    </recommendedName>
</protein>
<dbReference type="InterPro" id="IPR005227">
    <property type="entry name" value="YqgF"/>
</dbReference>
<dbReference type="Gene3D" id="3.30.420.140">
    <property type="entry name" value="YqgF/RNase H-like domain"/>
    <property type="match status" value="1"/>
</dbReference>
<dbReference type="InterPro" id="IPR009711">
    <property type="entry name" value="UPF0473"/>
</dbReference>
<evidence type="ECO:0000256" key="5">
    <source>
        <dbReference type="HAMAP-Rule" id="MF_00651"/>
    </source>
</evidence>
<dbReference type="GO" id="GO:0016788">
    <property type="term" value="F:hydrolase activity, acting on ester bonds"/>
    <property type="evidence" value="ECO:0007669"/>
    <property type="project" value="UniProtKB-UniRule"/>
</dbReference>
<dbReference type="PANTHER" id="PTHR33317:SF4">
    <property type="entry name" value="POLYNUCLEOTIDYL TRANSFERASE, RIBONUCLEASE H-LIKE SUPERFAMILY PROTEIN"/>
    <property type="match status" value="1"/>
</dbReference>
<comment type="caution">
    <text evidence="7">The sequence shown here is derived from an EMBL/GenBank/DDBJ whole genome shotgun (WGS) entry which is preliminary data.</text>
</comment>
<dbReference type="Proteomes" id="UP000824260">
    <property type="component" value="Unassembled WGS sequence"/>
</dbReference>
<organism evidence="7 8">
    <name type="scientific">Candidatus Pullichristensenella stercorigallinarum</name>
    <dbReference type="NCBI Taxonomy" id="2840909"/>
    <lineage>
        <taxon>Bacteria</taxon>
        <taxon>Bacillati</taxon>
        <taxon>Bacillota</taxon>
        <taxon>Clostridia</taxon>
        <taxon>Candidatus Pullichristensenella</taxon>
    </lineage>
</organism>
<accession>A0A9D1CX29</accession>
<keyword evidence="4 5" id="KW-0378">Hydrolase</keyword>
<evidence type="ECO:0000313" key="7">
    <source>
        <dbReference type="EMBL" id="HIQ83391.1"/>
    </source>
</evidence>
<dbReference type="GO" id="GO:0005829">
    <property type="term" value="C:cytosol"/>
    <property type="evidence" value="ECO:0007669"/>
    <property type="project" value="TreeGrafter"/>
</dbReference>
<comment type="subcellular location">
    <subcellularLocation>
        <location evidence="5">Cytoplasm</location>
    </subcellularLocation>
</comment>
<dbReference type="InterPro" id="IPR006641">
    <property type="entry name" value="YqgF/RNaseH-like_dom"/>
</dbReference>
<dbReference type="GO" id="GO:0000967">
    <property type="term" value="P:rRNA 5'-end processing"/>
    <property type="evidence" value="ECO:0007669"/>
    <property type="project" value="UniProtKB-UniRule"/>
</dbReference>
<dbReference type="SUPFAM" id="SSF53098">
    <property type="entry name" value="Ribonuclease H-like"/>
    <property type="match status" value="1"/>
</dbReference>
<dbReference type="EC" id="3.1.-.-" evidence="5"/>
<dbReference type="PANTHER" id="PTHR33317">
    <property type="entry name" value="POLYNUCLEOTIDYL TRANSFERASE, RIBONUCLEASE H-LIKE SUPERFAMILY PROTEIN"/>
    <property type="match status" value="1"/>
</dbReference>
<comment type="function">
    <text evidence="5">Could be a nuclease involved in processing of the 5'-end of pre-16S rRNA.</text>
</comment>
<dbReference type="InterPro" id="IPR037027">
    <property type="entry name" value="YqgF/RNaseH-like_dom_sf"/>
</dbReference>
<name>A0A9D1CX29_9FIRM</name>
<evidence type="ECO:0000256" key="1">
    <source>
        <dbReference type="ARBA" id="ARBA00022490"/>
    </source>
</evidence>
<reference evidence="7" key="1">
    <citation type="submission" date="2020-10" db="EMBL/GenBank/DDBJ databases">
        <authorList>
            <person name="Gilroy R."/>
        </authorList>
    </citation>
    <scope>NUCLEOTIDE SEQUENCE</scope>
    <source>
        <strain evidence="7">ChiSjej6B24-2974</strain>
    </source>
</reference>
<evidence type="ECO:0000259" key="6">
    <source>
        <dbReference type="SMART" id="SM00732"/>
    </source>
</evidence>
<gene>
    <name evidence="7" type="primary">ruvX</name>
    <name evidence="7" type="ORF">IAA52_09865</name>
</gene>
<evidence type="ECO:0000256" key="4">
    <source>
        <dbReference type="ARBA" id="ARBA00022801"/>
    </source>
</evidence>
<keyword evidence="2 5" id="KW-0690">Ribosome biogenesis</keyword>
<dbReference type="NCBIfam" id="TIGR00250">
    <property type="entry name" value="RNAse_H_YqgF"/>
    <property type="match status" value="1"/>
</dbReference>
<dbReference type="Pfam" id="PF06949">
    <property type="entry name" value="DUF1292"/>
    <property type="match status" value="1"/>
</dbReference>
<proteinExistence type="inferred from homology"/>
<evidence type="ECO:0000313" key="8">
    <source>
        <dbReference type="Proteomes" id="UP000824260"/>
    </source>
</evidence>
<comment type="similarity">
    <text evidence="5">Belongs to the YqgF HJR family.</text>
</comment>
<reference evidence="7" key="2">
    <citation type="journal article" date="2021" name="PeerJ">
        <title>Extensive microbial diversity within the chicken gut microbiome revealed by metagenomics and culture.</title>
        <authorList>
            <person name="Gilroy R."/>
            <person name="Ravi A."/>
            <person name="Getino M."/>
            <person name="Pursley I."/>
            <person name="Horton D.L."/>
            <person name="Alikhan N.F."/>
            <person name="Baker D."/>
            <person name="Gharbi K."/>
            <person name="Hall N."/>
            <person name="Watson M."/>
            <person name="Adriaenssens E.M."/>
            <person name="Foster-Nyarko E."/>
            <person name="Jarju S."/>
            <person name="Secka A."/>
            <person name="Antonio M."/>
            <person name="Oren A."/>
            <person name="Chaudhuri R.R."/>
            <person name="La Ragione R."/>
            <person name="Hildebrand F."/>
            <person name="Pallen M.J."/>
        </authorList>
    </citation>
    <scope>NUCLEOTIDE SEQUENCE</scope>
    <source>
        <strain evidence="7">ChiSjej6B24-2974</strain>
    </source>
</reference>